<feature type="region of interest" description="Disordered" evidence="1">
    <location>
        <begin position="264"/>
        <end position="297"/>
    </location>
</feature>
<name>A0ABZ1WA92_9ACTN</name>
<dbReference type="Proteomes" id="UP001432014">
    <property type="component" value="Chromosome"/>
</dbReference>
<feature type="compositionally biased region" description="Basic residues" evidence="1">
    <location>
        <begin position="1"/>
        <end position="10"/>
    </location>
</feature>
<sequence>MQPKHQKHRNGPLAPNPQAPDPLHPPTGPGPRAEDRPTAGAAPAPDAEQAARLVRFRQPAPVLTDEPDDAREAARFGLDPAVHRQLLLGFEEQVRRAAAELLADDGFAELVARLPFRPGEHVVALGESTTADRLSWFEILRRLLPPGVRLSNLAVPGCTTTQALAQLPALAVRRPDWVLCMLGANDVQRLGPDAVRLVSADETRRNLLLLRELAGRRTSARWIWLTPTGVHAERVAAYPHFRRAGIGWANEDIEAVAAFLRGQPEPTVDTGSAVPAKPVTPVPPDGAGTAADPHQPDGLHLTLAGQRSVAAALVRLLAGPA</sequence>
<evidence type="ECO:0000259" key="2">
    <source>
        <dbReference type="Pfam" id="PF13472"/>
    </source>
</evidence>
<gene>
    <name evidence="3" type="ORF">OG469_20205</name>
</gene>
<feature type="compositionally biased region" description="Pro residues" evidence="1">
    <location>
        <begin position="14"/>
        <end position="29"/>
    </location>
</feature>
<organism evidence="3 4">
    <name type="scientific">Kitasatospora herbaricolor</name>
    <dbReference type="NCBI Taxonomy" id="68217"/>
    <lineage>
        <taxon>Bacteria</taxon>
        <taxon>Bacillati</taxon>
        <taxon>Actinomycetota</taxon>
        <taxon>Actinomycetes</taxon>
        <taxon>Kitasatosporales</taxon>
        <taxon>Streptomycetaceae</taxon>
        <taxon>Kitasatospora</taxon>
    </lineage>
</organism>
<dbReference type="SUPFAM" id="SSF52266">
    <property type="entry name" value="SGNH hydrolase"/>
    <property type="match status" value="1"/>
</dbReference>
<evidence type="ECO:0000313" key="4">
    <source>
        <dbReference type="Proteomes" id="UP001432014"/>
    </source>
</evidence>
<dbReference type="InterPro" id="IPR013830">
    <property type="entry name" value="SGNH_hydro"/>
</dbReference>
<accession>A0ABZ1WA92</accession>
<keyword evidence="4" id="KW-1185">Reference proteome</keyword>
<proteinExistence type="predicted"/>
<feature type="compositionally biased region" description="Low complexity" evidence="1">
    <location>
        <begin position="38"/>
        <end position="50"/>
    </location>
</feature>
<dbReference type="EMBL" id="CP108482">
    <property type="protein sequence ID" value="WUS57630.1"/>
    <property type="molecule type" value="Genomic_DNA"/>
</dbReference>
<feature type="region of interest" description="Disordered" evidence="1">
    <location>
        <begin position="1"/>
        <end position="50"/>
    </location>
</feature>
<dbReference type="RefSeq" id="WP_329496706.1">
    <property type="nucleotide sequence ID" value="NZ_CP108460.1"/>
</dbReference>
<protein>
    <submittedName>
        <fullName evidence="3">GDSL-type esterase/lipase family protein</fullName>
    </submittedName>
</protein>
<dbReference type="Pfam" id="PF13472">
    <property type="entry name" value="Lipase_GDSL_2"/>
    <property type="match status" value="1"/>
</dbReference>
<evidence type="ECO:0000256" key="1">
    <source>
        <dbReference type="SAM" id="MobiDB-lite"/>
    </source>
</evidence>
<feature type="domain" description="SGNH hydrolase-type esterase" evidence="2">
    <location>
        <begin position="125"/>
        <end position="307"/>
    </location>
</feature>
<evidence type="ECO:0000313" key="3">
    <source>
        <dbReference type="EMBL" id="WUS57630.1"/>
    </source>
</evidence>
<dbReference type="InterPro" id="IPR036514">
    <property type="entry name" value="SGNH_hydro_sf"/>
</dbReference>
<reference evidence="3 4" key="1">
    <citation type="submission" date="2022-10" db="EMBL/GenBank/DDBJ databases">
        <title>The complete genomes of actinobacterial strains from the NBC collection.</title>
        <authorList>
            <person name="Joergensen T.S."/>
            <person name="Alvarez Arevalo M."/>
            <person name="Sterndorff E.B."/>
            <person name="Faurdal D."/>
            <person name="Vuksanovic O."/>
            <person name="Mourched A.-S."/>
            <person name="Charusanti P."/>
            <person name="Shaw S."/>
            <person name="Blin K."/>
            <person name="Weber T."/>
        </authorList>
    </citation>
    <scope>NUCLEOTIDE SEQUENCE [LARGE SCALE GENOMIC DNA]</scope>
    <source>
        <strain evidence="3 4">NBC_01247</strain>
    </source>
</reference>
<dbReference type="Gene3D" id="3.40.50.1110">
    <property type="entry name" value="SGNH hydrolase"/>
    <property type="match status" value="1"/>
</dbReference>